<dbReference type="EMBL" id="KL250722">
    <property type="protein sequence ID" value="KGB35858.1"/>
    <property type="molecule type" value="Genomic_DNA"/>
</dbReference>
<proteinExistence type="predicted"/>
<name>A0A095C2I3_SCHHA</name>
<dbReference type="KEGG" id="shx:MS3_00007949"/>
<dbReference type="InterPro" id="IPR029058">
    <property type="entry name" value="AB_hydrolase_fold"/>
</dbReference>
<dbReference type="PANTHER" id="PTHR11559">
    <property type="entry name" value="CARBOXYLESTERASE"/>
    <property type="match status" value="1"/>
</dbReference>
<reference evidence="1" key="1">
    <citation type="journal article" date="2012" name="Nat. Genet.">
        <title>Whole-genome sequence of Schistosoma haematobium.</title>
        <authorList>
            <person name="Young N.D."/>
            <person name="Jex A.R."/>
            <person name="Li B."/>
            <person name="Liu S."/>
            <person name="Yang L."/>
            <person name="Xiong Z."/>
            <person name="Li Y."/>
            <person name="Cantacessi C."/>
            <person name="Hall R.S."/>
            <person name="Xu X."/>
            <person name="Chen F."/>
            <person name="Wu X."/>
            <person name="Zerlotini A."/>
            <person name="Oliveira G."/>
            <person name="Hofmann A."/>
            <person name="Zhang G."/>
            <person name="Fang X."/>
            <person name="Kang Y."/>
            <person name="Campbell B.E."/>
            <person name="Loukas A."/>
            <person name="Ranganathan S."/>
            <person name="Rollinson D."/>
            <person name="Rinaldi G."/>
            <person name="Brindley P.J."/>
            <person name="Yang H."/>
            <person name="Wang J."/>
            <person name="Wang J."/>
            <person name="Gasser R.B."/>
        </authorList>
    </citation>
    <scope>NUCLEOTIDE SEQUENCE [LARGE SCALE GENOMIC DNA]</scope>
</reference>
<dbReference type="InterPro" id="IPR050309">
    <property type="entry name" value="Type-B_Carboxylest/Lipase"/>
</dbReference>
<accession>A0A095C2I3</accession>
<organism evidence="1">
    <name type="scientific">Schistosoma haematobium</name>
    <name type="common">Blood fluke</name>
    <dbReference type="NCBI Taxonomy" id="6185"/>
    <lineage>
        <taxon>Eukaryota</taxon>
        <taxon>Metazoa</taxon>
        <taxon>Spiralia</taxon>
        <taxon>Lophotrochozoa</taxon>
        <taxon>Platyhelminthes</taxon>
        <taxon>Trematoda</taxon>
        <taxon>Digenea</taxon>
        <taxon>Strigeidida</taxon>
        <taxon>Schistosomatoidea</taxon>
        <taxon>Schistosomatidae</taxon>
        <taxon>Schistosoma</taxon>
    </lineage>
</organism>
<evidence type="ECO:0000313" key="1">
    <source>
        <dbReference type="EMBL" id="KGB35858.1"/>
    </source>
</evidence>
<dbReference type="ESTHER" id="schha-a0a095c2i3">
    <property type="family name" value="OtherNon-catalytic_C"/>
</dbReference>
<dbReference type="AlphaFoldDB" id="A0A095C2I3"/>
<sequence length="645" mass="75438">MHMETVNYGEAAHWNDNEYIQSPSVTNLRMNRFRRITSMTCLFNIILTIAFVLMTVIVIIFALSYFGIWFNKSQPNVVNIFCGQIKGVQKDDYTISYLGIPYALPPINENRFKPPIHLSSKKLCHKAWELSNTTVMNSIYYTQNYKPSCLQLLPKSSGNAFDGSENCLYLNIHVPVNKKTINQAKPVIIIIDGLFFMYSNEPKQPSSDTIYKTDAIHVTFNYRIGPFGFLPHPYEKIPNLGLHDQLLVLQWIRNNIAQFGGDPFNVILFGYGSGATCALTLFYSSISNQLFDKLWITAPGLSLLNVSVNDVIETIHYALNCHDDINPNNCSNYKLNNSINILNIWNWTIIEQWLMNSIFSLPSIHEFNNINTNRLINILINDNQFVNIDLWNKILIPNSIKPMVIGQTSHEVSIYPTPKTIPFWNKNIYQNYIIEKLNIKNITSYNQYIDYFLSNHFNHINCKYMNNIIENKTIDKDHDWLSNLMLLITDSRLTCPLTELVNTFINQYYPIYQYYLTGNHRCFDPYSLNGYVSYAFHGWDAMLYLRTYEIHNDFIDPSLLQLNDLYHNEKELNQLRNISDLLNIAMYQFARTGYISNWYESKKGQYNVNLIENDQLCKYVNIMKERCSYWKLLFNNNLFQSTWKF</sequence>
<dbReference type="STRING" id="6185.A0A095C2I3"/>
<dbReference type="RefSeq" id="XP_012795623.2">
    <property type="nucleotide sequence ID" value="XM_012940169.2"/>
</dbReference>
<dbReference type="SUPFAM" id="SSF53474">
    <property type="entry name" value="alpha/beta-Hydrolases"/>
    <property type="match status" value="1"/>
</dbReference>
<dbReference type="InterPro" id="IPR002018">
    <property type="entry name" value="CarbesteraseB"/>
</dbReference>
<dbReference type="Gene3D" id="3.40.50.1820">
    <property type="entry name" value="alpha/beta hydrolase"/>
    <property type="match status" value="1"/>
</dbReference>
<gene>
    <name evidence="1" type="ORF">MS3_04125</name>
</gene>
<dbReference type="Pfam" id="PF00135">
    <property type="entry name" value="COesterase"/>
    <property type="match status" value="1"/>
</dbReference>
<protein>
    <submittedName>
        <fullName evidence="1">Venom carboxylesterase-6</fullName>
    </submittedName>
</protein>